<accession>A0A6A6CLI2</accession>
<keyword evidence="1" id="KW-0732">Signal</keyword>
<reference evidence="2" key="1">
    <citation type="journal article" date="2020" name="Stud. Mycol.">
        <title>101 Dothideomycetes genomes: a test case for predicting lifestyles and emergence of pathogens.</title>
        <authorList>
            <person name="Haridas S."/>
            <person name="Albert R."/>
            <person name="Binder M."/>
            <person name="Bloem J."/>
            <person name="Labutti K."/>
            <person name="Salamov A."/>
            <person name="Andreopoulos B."/>
            <person name="Baker S."/>
            <person name="Barry K."/>
            <person name="Bills G."/>
            <person name="Bluhm B."/>
            <person name="Cannon C."/>
            <person name="Castanera R."/>
            <person name="Culley D."/>
            <person name="Daum C."/>
            <person name="Ezra D."/>
            <person name="Gonzalez J."/>
            <person name="Henrissat B."/>
            <person name="Kuo A."/>
            <person name="Liang C."/>
            <person name="Lipzen A."/>
            <person name="Lutzoni F."/>
            <person name="Magnuson J."/>
            <person name="Mondo S."/>
            <person name="Nolan M."/>
            <person name="Ohm R."/>
            <person name="Pangilinan J."/>
            <person name="Park H.-J."/>
            <person name="Ramirez L."/>
            <person name="Alfaro M."/>
            <person name="Sun H."/>
            <person name="Tritt A."/>
            <person name="Yoshinaga Y."/>
            <person name="Zwiers L.-H."/>
            <person name="Turgeon B."/>
            <person name="Goodwin S."/>
            <person name="Spatafora J."/>
            <person name="Crous P."/>
            <person name="Grigoriev I."/>
        </authorList>
    </citation>
    <scope>NUCLEOTIDE SEQUENCE</scope>
    <source>
        <strain evidence="2">ATCC 36951</strain>
    </source>
</reference>
<dbReference type="InterPro" id="IPR015915">
    <property type="entry name" value="Kelch-typ_b-propeller"/>
</dbReference>
<evidence type="ECO:0000313" key="3">
    <source>
        <dbReference type="Proteomes" id="UP000799537"/>
    </source>
</evidence>
<proteinExistence type="predicted"/>
<evidence type="ECO:0000313" key="2">
    <source>
        <dbReference type="EMBL" id="KAF2167493.1"/>
    </source>
</evidence>
<dbReference type="AlphaFoldDB" id="A0A6A6CLI2"/>
<dbReference type="Gene3D" id="2.120.10.80">
    <property type="entry name" value="Kelch-type beta propeller"/>
    <property type="match status" value="2"/>
</dbReference>
<dbReference type="SUPFAM" id="SSF50965">
    <property type="entry name" value="Galactose oxidase, central domain"/>
    <property type="match status" value="1"/>
</dbReference>
<dbReference type="SMART" id="SM00612">
    <property type="entry name" value="Kelch"/>
    <property type="match status" value="5"/>
</dbReference>
<dbReference type="RefSeq" id="XP_033668382.1">
    <property type="nucleotide sequence ID" value="XM_033806275.1"/>
</dbReference>
<evidence type="ECO:0000256" key="1">
    <source>
        <dbReference type="SAM" id="SignalP"/>
    </source>
</evidence>
<dbReference type="SUPFAM" id="SSF117281">
    <property type="entry name" value="Kelch motif"/>
    <property type="match status" value="1"/>
</dbReference>
<organism evidence="2 3">
    <name type="scientific">Zasmidium cellare ATCC 36951</name>
    <dbReference type="NCBI Taxonomy" id="1080233"/>
    <lineage>
        <taxon>Eukaryota</taxon>
        <taxon>Fungi</taxon>
        <taxon>Dikarya</taxon>
        <taxon>Ascomycota</taxon>
        <taxon>Pezizomycotina</taxon>
        <taxon>Dothideomycetes</taxon>
        <taxon>Dothideomycetidae</taxon>
        <taxon>Mycosphaerellales</taxon>
        <taxon>Mycosphaerellaceae</taxon>
        <taxon>Zasmidium</taxon>
    </lineage>
</organism>
<evidence type="ECO:0008006" key="4">
    <source>
        <dbReference type="Google" id="ProtNLM"/>
    </source>
</evidence>
<sequence length="332" mass="36337">MFVPQYIIFLLTLSLSTSGYAYQHWTRHTSIGQGPRQEHAVAKLGSKLYLIGGVYYNNTYGVETTNRIEAFDTQGELWHVAAPLPQPVNHPNAASVGGKIYVLGSLGAGGNWTALRETYAYDPFLDAWQSLAPLPFGTERGSSAVGVWNNTIYLAGGMQFLEIIPPFQQNSVAWTSAYNVEEDTWTTDLPPLPARRQHVGGVVVGSTFYVIGGREDGIDQYRNTTFALDLRNPVAWRTLAPMPTARGSLACAAIKTWIYCFGGEGDPSNPEHVFDEVEAYDTESDVWYRLPPMQVPRHGTGAVAFGDSIYIPGGGIKTAMAPVGIVDSFRHV</sequence>
<dbReference type="PANTHER" id="PTHR45632">
    <property type="entry name" value="LD33804P"/>
    <property type="match status" value="1"/>
</dbReference>
<dbReference type="GeneID" id="54559547"/>
<dbReference type="OrthoDB" id="45365at2759"/>
<keyword evidence="3" id="KW-1185">Reference proteome</keyword>
<name>A0A6A6CLI2_ZASCE</name>
<dbReference type="Pfam" id="PF24681">
    <property type="entry name" value="Kelch_KLHDC2_KLHL20_DRC7"/>
    <property type="match status" value="1"/>
</dbReference>
<dbReference type="PANTHER" id="PTHR45632:SF24">
    <property type="entry name" value="GALACTOSE OXIDASE"/>
    <property type="match status" value="1"/>
</dbReference>
<dbReference type="InterPro" id="IPR006652">
    <property type="entry name" value="Kelch_1"/>
</dbReference>
<protein>
    <recommendedName>
        <fullName evidence="4">Galactose oxidase</fullName>
    </recommendedName>
</protein>
<dbReference type="InterPro" id="IPR011043">
    <property type="entry name" value="Gal_Oxase/kelch_b-propeller"/>
</dbReference>
<dbReference type="EMBL" id="ML993593">
    <property type="protein sequence ID" value="KAF2167493.1"/>
    <property type="molecule type" value="Genomic_DNA"/>
</dbReference>
<feature type="signal peptide" evidence="1">
    <location>
        <begin position="1"/>
        <end position="21"/>
    </location>
</feature>
<dbReference type="Proteomes" id="UP000799537">
    <property type="component" value="Unassembled WGS sequence"/>
</dbReference>
<gene>
    <name evidence="2" type="ORF">M409DRAFT_22302</name>
</gene>
<dbReference type="Pfam" id="PF01344">
    <property type="entry name" value="Kelch_1"/>
    <property type="match status" value="1"/>
</dbReference>
<feature type="chain" id="PRO_5025671034" description="Galactose oxidase" evidence="1">
    <location>
        <begin position="22"/>
        <end position="332"/>
    </location>
</feature>